<gene>
    <name evidence="3" type="ORF">CA982_01630</name>
</gene>
<feature type="transmembrane region" description="Helical" evidence="1">
    <location>
        <begin position="20"/>
        <end position="42"/>
    </location>
</feature>
<dbReference type="AlphaFoldDB" id="A0A2C9ZKK5"/>
<dbReference type="Pfam" id="PF13400">
    <property type="entry name" value="Tad"/>
    <property type="match status" value="1"/>
</dbReference>
<dbReference type="NCBIfam" id="TIGR03816">
    <property type="entry name" value="tadE_like_DECH"/>
    <property type="match status" value="1"/>
</dbReference>
<keyword evidence="1" id="KW-0812">Transmembrane</keyword>
<keyword evidence="1" id="KW-0472">Membrane</keyword>
<keyword evidence="1" id="KW-1133">Transmembrane helix</keyword>
<reference evidence="3 4" key="1">
    <citation type="submission" date="2017-05" db="EMBL/GenBank/DDBJ databases">
        <title>Biotechnological potential of actinobacteria isolated from South African environments.</title>
        <authorList>
            <person name="Le Roes-Hill M."/>
            <person name="Prins A."/>
            <person name="Durrell K.A."/>
        </authorList>
    </citation>
    <scope>NUCLEOTIDE SEQUENCE [LARGE SCALE GENOMIC DNA]</scope>
    <source>
        <strain evidence="3">BS2</strain>
    </source>
</reference>
<dbReference type="RefSeq" id="WP_086533572.1">
    <property type="nucleotide sequence ID" value="NZ_NGFO01000001.1"/>
</dbReference>
<evidence type="ECO:0000313" key="3">
    <source>
        <dbReference type="EMBL" id="OUC81067.1"/>
    </source>
</evidence>
<proteinExistence type="predicted"/>
<evidence type="ECO:0000256" key="1">
    <source>
        <dbReference type="SAM" id="Phobius"/>
    </source>
</evidence>
<dbReference type="EMBL" id="NGFO01000001">
    <property type="protein sequence ID" value="OUC81067.1"/>
    <property type="molecule type" value="Genomic_DNA"/>
</dbReference>
<evidence type="ECO:0000313" key="4">
    <source>
        <dbReference type="Proteomes" id="UP000194632"/>
    </source>
</evidence>
<comment type="caution">
    <text evidence="3">The sequence shown here is derived from an EMBL/GenBank/DDBJ whole genome shotgun (WGS) entry which is preliminary data.</text>
</comment>
<organism evidence="3 4">
    <name type="scientific">Gordonia lacunae</name>
    <dbReference type="NCBI Taxonomy" id="417102"/>
    <lineage>
        <taxon>Bacteria</taxon>
        <taxon>Bacillati</taxon>
        <taxon>Actinomycetota</taxon>
        <taxon>Actinomycetes</taxon>
        <taxon>Mycobacteriales</taxon>
        <taxon>Gordoniaceae</taxon>
        <taxon>Gordonia</taxon>
    </lineage>
</organism>
<keyword evidence="4" id="KW-1185">Reference proteome</keyword>
<dbReference type="InterPro" id="IPR028087">
    <property type="entry name" value="Tad_N"/>
</dbReference>
<name>A0A2C9ZKK5_9ACTN</name>
<dbReference type="InterPro" id="IPR021202">
    <property type="entry name" value="Rv3654c-like"/>
</dbReference>
<evidence type="ECO:0000259" key="2">
    <source>
        <dbReference type="Pfam" id="PF13400"/>
    </source>
</evidence>
<dbReference type="OrthoDB" id="4382000at2"/>
<accession>A0A2C9ZKK5</accession>
<dbReference type="Proteomes" id="UP000194632">
    <property type="component" value="Unassembled WGS sequence"/>
</dbReference>
<feature type="domain" description="Putative Flp pilus-assembly TadG-like N-terminal" evidence="2">
    <location>
        <begin position="16"/>
        <end position="58"/>
    </location>
</feature>
<protein>
    <recommendedName>
        <fullName evidence="2">Putative Flp pilus-assembly TadG-like N-terminal domain-containing protein</fullName>
    </recommendedName>
</protein>
<dbReference type="STRING" id="417102.CA982_01630"/>
<sequence>MTPGRGLLADDTGHSTVLGAFVIAAFAAVLVMVIYVGGAVLARHQAQSAADLSALAAAIAHVAGEVNPCAAAQDLAARQRSGAELVGCRIDGDDVVVTVRVPVELGNFGTNDAIAQARAGPVG</sequence>